<dbReference type="RefSeq" id="WP_059068008.1">
    <property type="nucleotide sequence ID" value="NZ_JAOQJX010000011.1"/>
</dbReference>
<organism evidence="2 3">
    <name type="scientific">Faecalicatena acetigenes</name>
    <dbReference type="NCBI Taxonomy" id="2981790"/>
    <lineage>
        <taxon>Bacteria</taxon>
        <taxon>Bacillati</taxon>
        <taxon>Bacillota</taxon>
        <taxon>Clostridia</taxon>
        <taxon>Lachnospirales</taxon>
        <taxon>Lachnospiraceae</taxon>
        <taxon>Faecalicatena</taxon>
    </lineage>
</organism>
<sequence length="88" mass="9875">MSSEERGKREELENALKEAYLELGKEYYEGGFEDPLPQLLSLFDKITRLKKKIEEVEDTQTDTGRCPGCGAVLESGNIFCGRCGRKIG</sequence>
<dbReference type="EMBL" id="JAOQJX010000011">
    <property type="protein sequence ID" value="MCU6747659.1"/>
    <property type="molecule type" value="Genomic_DNA"/>
</dbReference>
<comment type="caution">
    <text evidence="2">The sequence shown here is derived from an EMBL/GenBank/DDBJ whole genome shotgun (WGS) entry which is preliminary data.</text>
</comment>
<evidence type="ECO:0000313" key="3">
    <source>
        <dbReference type="Proteomes" id="UP001652394"/>
    </source>
</evidence>
<dbReference type="Proteomes" id="UP001652394">
    <property type="component" value="Unassembled WGS sequence"/>
</dbReference>
<protein>
    <submittedName>
        <fullName evidence="2">Zinc ribbon domain-containing protein</fullName>
    </submittedName>
</protein>
<reference evidence="2 3" key="1">
    <citation type="journal article" date="2021" name="ISME Commun">
        <title>Automated analysis of genomic sequences facilitates high-throughput and comprehensive description of bacteria.</title>
        <authorList>
            <person name="Hitch T.C.A."/>
        </authorList>
    </citation>
    <scope>NUCLEOTIDE SEQUENCE [LARGE SCALE GENOMIC DNA]</scope>
    <source>
        <strain evidence="2 3">H2_18</strain>
    </source>
</reference>
<keyword evidence="1" id="KW-0175">Coiled coil</keyword>
<name>A0ABT2TBK2_9FIRM</name>
<keyword evidence="3" id="KW-1185">Reference proteome</keyword>
<accession>A0ABT2TBK2</accession>
<evidence type="ECO:0000313" key="2">
    <source>
        <dbReference type="EMBL" id="MCU6747659.1"/>
    </source>
</evidence>
<evidence type="ECO:0000256" key="1">
    <source>
        <dbReference type="SAM" id="Coils"/>
    </source>
</evidence>
<feature type="coiled-coil region" evidence="1">
    <location>
        <begin position="2"/>
        <end position="59"/>
    </location>
</feature>
<proteinExistence type="predicted"/>
<gene>
    <name evidence="2" type="ORF">OCV51_08320</name>
</gene>